<accession>A0A2T4FWH3</accession>
<organism evidence="1 2">
    <name type="scientific">Pseudomonas aylmerensis</name>
    <dbReference type="NCBI Taxonomy" id="1869229"/>
    <lineage>
        <taxon>Bacteria</taxon>
        <taxon>Pseudomonadati</taxon>
        <taxon>Pseudomonadota</taxon>
        <taxon>Gammaproteobacteria</taxon>
        <taxon>Pseudomonadales</taxon>
        <taxon>Pseudomonadaceae</taxon>
        <taxon>Pseudomonas</taxon>
    </lineage>
</organism>
<reference evidence="1 2" key="1">
    <citation type="submission" date="2018-03" db="EMBL/GenBank/DDBJ databases">
        <title>Diversity of bacteria associated with corn roots inoculated with woodland soils in Canada, and Description of Pseudomonas aylmerense sp. nov.</title>
        <authorList>
            <person name="Tambong J.T."/>
            <person name="Xu R."/>
            <person name="Tchagang C."/>
        </authorList>
    </citation>
    <scope>NUCLEOTIDE SEQUENCE [LARGE SCALE GENOMIC DNA]</scope>
    <source>
        <strain evidence="1 2">S1E44</strain>
    </source>
</reference>
<proteinExistence type="predicted"/>
<comment type="caution">
    <text evidence="1">The sequence shown here is derived from an EMBL/GenBank/DDBJ whole genome shotgun (WGS) entry which is preliminary data.</text>
</comment>
<evidence type="ECO:0000313" key="2">
    <source>
        <dbReference type="Proteomes" id="UP000240571"/>
    </source>
</evidence>
<gene>
    <name evidence="1" type="ORF">C9382_16195</name>
</gene>
<protein>
    <submittedName>
        <fullName evidence="1">Uncharacterized protein</fullName>
    </submittedName>
</protein>
<name>A0A2T4FWH3_9PSED</name>
<sequence>MWELACLRKRWVSQRMHQLTDRLREQARSHRRLGWCLRSRVYTDQIWELACLRKRWVSRRMRQLTDRLRGQARSHMSPAALDK</sequence>
<dbReference type="EMBL" id="PYWW01000039">
    <property type="protein sequence ID" value="PTC27747.1"/>
    <property type="molecule type" value="Genomic_DNA"/>
</dbReference>
<dbReference type="AlphaFoldDB" id="A0A2T4FWH3"/>
<dbReference type="Proteomes" id="UP000240571">
    <property type="component" value="Unassembled WGS sequence"/>
</dbReference>
<evidence type="ECO:0000313" key="1">
    <source>
        <dbReference type="EMBL" id="PTC27747.1"/>
    </source>
</evidence>